<sequence>MLTVSTEPTDAPRDKCAHFREINGIAAAFQYLQKNYIPTALSFL</sequence>
<comment type="caution">
    <text evidence="1">The sequence shown here is derived from an EMBL/GenBank/DDBJ whole genome shotgun (WGS) entry which is preliminary data.</text>
</comment>
<proteinExistence type="predicted"/>
<dbReference type="EMBL" id="DAAURN010000014">
    <property type="protein sequence ID" value="HAF2613701.1"/>
    <property type="molecule type" value="Genomic_DNA"/>
</dbReference>
<organism evidence="1">
    <name type="scientific">Salmonella enterica</name>
    <name type="common">Salmonella choleraesuis</name>
    <dbReference type="NCBI Taxonomy" id="28901"/>
    <lineage>
        <taxon>Bacteria</taxon>
        <taxon>Pseudomonadati</taxon>
        <taxon>Pseudomonadota</taxon>
        <taxon>Gammaproteobacteria</taxon>
        <taxon>Enterobacterales</taxon>
        <taxon>Enterobacteriaceae</taxon>
        <taxon>Salmonella</taxon>
    </lineage>
</organism>
<gene>
    <name evidence="1" type="ORF">G8M95_004089</name>
</gene>
<dbReference type="AlphaFoldDB" id="A0A744QMF2"/>
<accession>A0A744QMF2</accession>
<reference evidence="1" key="2">
    <citation type="submission" date="2020-02" db="EMBL/GenBank/DDBJ databases">
        <authorList>
            <consortium name="NCBI Pathogen Detection Project"/>
        </authorList>
    </citation>
    <scope>NUCLEOTIDE SEQUENCE</scope>
    <source>
        <strain evidence="1">MA.CK_07/00001204</strain>
    </source>
</reference>
<evidence type="ECO:0000313" key="1">
    <source>
        <dbReference type="EMBL" id="HAF2613701.1"/>
    </source>
</evidence>
<protein>
    <submittedName>
        <fullName evidence="1">Glucosamine-6-phosphate deaminase</fullName>
    </submittedName>
</protein>
<name>A0A744QMF2_SALER</name>
<reference evidence="1" key="1">
    <citation type="journal article" date="2018" name="Genome Biol.">
        <title>SKESA: strategic k-mer extension for scrupulous assemblies.</title>
        <authorList>
            <person name="Souvorov A."/>
            <person name="Agarwala R."/>
            <person name="Lipman D.J."/>
        </authorList>
    </citation>
    <scope>NUCLEOTIDE SEQUENCE</scope>
    <source>
        <strain evidence="1">MA.CK_07/00001204</strain>
    </source>
</reference>